<evidence type="ECO:0000313" key="2">
    <source>
        <dbReference type="EMBL" id="MBB5135644.1"/>
    </source>
</evidence>
<dbReference type="EMBL" id="JACHGN010000011">
    <property type="protein sequence ID" value="MBB5135644.1"/>
    <property type="molecule type" value="Genomic_DNA"/>
</dbReference>
<organism evidence="2 3">
    <name type="scientific">Thermocatellispora tengchongensis</name>
    <dbReference type="NCBI Taxonomy" id="1073253"/>
    <lineage>
        <taxon>Bacteria</taxon>
        <taxon>Bacillati</taxon>
        <taxon>Actinomycetota</taxon>
        <taxon>Actinomycetes</taxon>
        <taxon>Streptosporangiales</taxon>
        <taxon>Streptosporangiaceae</taxon>
        <taxon>Thermocatellispora</taxon>
    </lineage>
</organism>
<accession>A0A840P2Y5</accession>
<feature type="region of interest" description="Disordered" evidence="1">
    <location>
        <begin position="63"/>
        <end position="83"/>
    </location>
</feature>
<dbReference type="AlphaFoldDB" id="A0A840P2Y5"/>
<keyword evidence="3" id="KW-1185">Reference proteome</keyword>
<evidence type="ECO:0000313" key="3">
    <source>
        <dbReference type="Proteomes" id="UP000578449"/>
    </source>
</evidence>
<gene>
    <name evidence="2" type="ORF">HNP84_005388</name>
</gene>
<proteinExistence type="predicted"/>
<sequence length="83" mass="9106">MDKGLRGQTPTREEALAVLIIRTCAHVPAEEDFDYWTWCRAVRRGATFVTSGPLLRFGVTGHQPGQEARVPASGTVRVGARVQ</sequence>
<reference evidence="2 3" key="1">
    <citation type="submission" date="2020-08" db="EMBL/GenBank/DDBJ databases">
        <title>Genomic Encyclopedia of Type Strains, Phase IV (KMG-IV): sequencing the most valuable type-strain genomes for metagenomic binning, comparative biology and taxonomic classification.</title>
        <authorList>
            <person name="Goeker M."/>
        </authorList>
    </citation>
    <scope>NUCLEOTIDE SEQUENCE [LARGE SCALE GENOMIC DNA]</scope>
    <source>
        <strain evidence="2 3">DSM 45615</strain>
    </source>
</reference>
<name>A0A840P2Y5_9ACTN</name>
<comment type="caution">
    <text evidence="2">The sequence shown here is derived from an EMBL/GenBank/DDBJ whole genome shotgun (WGS) entry which is preliminary data.</text>
</comment>
<evidence type="ECO:0000256" key="1">
    <source>
        <dbReference type="SAM" id="MobiDB-lite"/>
    </source>
</evidence>
<dbReference type="RefSeq" id="WP_185052640.1">
    <property type="nucleotide sequence ID" value="NZ_BAABIX010000002.1"/>
</dbReference>
<protein>
    <submittedName>
        <fullName evidence="2">Uncharacterized protein</fullName>
    </submittedName>
</protein>
<dbReference type="Proteomes" id="UP000578449">
    <property type="component" value="Unassembled WGS sequence"/>
</dbReference>